<dbReference type="SMART" id="SM00729">
    <property type="entry name" value="Elp3"/>
    <property type="match status" value="1"/>
</dbReference>
<dbReference type="PANTHER" id="PTHR43409">
    <property type="entry name" value="ANAEROBIC MAGNESIUM-PROTOPORPHYRIN IX MONOMETHYL ESTER CYCLASE-RELATED"/>
    <property type="match status" value="1"/>
</dbReference>
<dbReference type="Pfam" id="PF02310">
    <property type="entry name" value="B12-binding"/>
    <property type="match status" value="1"/>
</dbReference>
<evidence type="ECO:0000256" key="2">
    <source>
        <dbReference type="ARBA" id="ARBA00022691"/>
    </source>
</evidence>
<dbReference type="EMBL" id="JAVIIP010000011">
    <property type="protein sequence ID" value="MDX8539959.1"/>
    <property type="molecule type" value="Genomic_DNA"/>
</dbReference>
<gene>
    <name evidence="8" type="primary">bchE</name>
    <name evidence="8" type="ORF">RFM23_20270</name>
</gene>
<dbReference type="SFLD" id="SFLDG01082">
    <property type="entry name" value="B12-binding_domain_containing"/>
    <property type="match status" value="1"/>
</dbReference>
<dbReference type="Pfam" id="PF04055">
    <property type="entry name" value="Radical_SAM"/>
    <property type="match status" value="1"/>
</dbReference>
<dbReference type="Gene3D" id="3.80.30.20">
    <property type="entry name" value="tm_1862 like domain"/>
    <property type="match status" value="1"/>
</dbReference>
<protein>
    <submittedName>
        <fullName evidence="8">Magnesium-protoporphyrin IX monomethyl ester anaerobic oxidative cyclase</fullName>
    </submittedName>
</protein>
<evidence type="ECO:0000256" key="1">
    <source>
        <dbReference type="ARBA" id="ARBA00001966"/>
    </source>
</evidence>
<evidence type="ECO:0000259" key="7">
    <source>
        <dbReference type="PROSITE" id="PS51918"/>
    </source>
</evidence>
<dbReference type="Proteomes" id="UP001276564">
    <property type="component" value="Unassembled WGS sequence"/>
</dbReference>
<dbReference type="InterPro" id="IPR006638">
    <property type="entry name" value="Elp3/MiaA/NifB-like_rSAM"/>
</dbReference>
<keyword evidence="3" id="KW-0479">Metal-binding</keyword>
<evidence type="ECO:0000313" key="9">
    <source>
        <dbReference type="Proteomes" id="UP001276564"/>
    </source>
</evidence>
<dbReference type="NCBIfam" id="TIGR02026">
    <property type="entry name" value="BchE"/>
    <property type="match status" value="1"/>
</dbReference>
<keyword evidence="2" id="KW-0949">S-adenosyl-L-methionine</keyword>
<dbReference type="InterPro" id="IPR006158">
    <property type="entry name" value="Cobalamin-bd"/>
</dbReference>
<comment type="caution">
    <text evidence="8">The sequence shown here is derived from an EMBL/GenBank/DDBJ whole genome shotgun (WGS) entry which is preliminary data.</text>
</comment>
<dbReference type="Gene3D" id="3.40.50.280">
    <property type="entry name" value="Cobalamin-binding domain"/>
    <property type="match status" value="1"/>
</dbReference>
<dbReference type="SUPFAM" id="SSF102114">
    <property type="entry name" value="Radical SAM enzymes"/>
    <property type="match status" value="1"/>
</dbReference>
<evidence type="ECO:0000256" key="5">
    <source>
        <dbReference type="ARBA" id="ARBA00023014"/>
    </source>
</evidence>
<reference evidence="8 9" key="1">
    <citation type="submission" date="2023-08" db="EMBL/GenBank/DDBJ databases">
        <title>Implementing the SeqCode for naming new Mesorhizobium species isolated from Vachellia karroo root nodules.</title>
        <authorList>
            <person name="Van Lill M."/>
        </authorList>
    </citation>
    <scope>NUCLEOTIDE SEQUENCE [LARGE SCALE GENOMIC DNA]</scope>
    <source>
        <strain evidence="8 9">VK4B</strain>
    </source>
</reference>
<feature type="domain" description="B12-binding" evidence="6">
    <location>
        <begin position="9"/>
        <end position="144"/>
    </location>
</feature>
<dbReference type="SFLD" id="SFLDS00029">
    <property type="entry name" value="Radical_SAM"/>
    <property type="match status" value="1"/>
</dbReference>
<dbReference type="InterPro" id="IPR034466">
    <property type="entry name" value="Methyltransferase_Class_B"/>
</dbReference>
<evidence type="ECO:0000313" key="8">
    <source>
        <dbReference type="EMBL" id="MDX8539959.1"/>
    </source>
</evidence>
<dbReference type="PROSITE" id="PS51918">
    <property type="entry name" value="RADICAL_SAM"/>
    <property type="match status" value="1"/>
</dbReference>
<dbReference type="CDD" id="cd02068">
    <property type="entry name" value="radical_SAM_B12_BD"/>
    <property type="match status" value="1"/>
</dbReference>
<dbReference type="InterPro" id="IPR007197">
    <property type="entry name" value="rSAM"/>
</dbReference>
<dbReference type="InterPro" id="IPR058240">
    <property type="entry name" value="rSAM_sf"/>
</dbReference>
<dbReference type="InterPro" id="IPR023404">
    <property type="entry name" value="rSAM_horseshoe"/>
</dbReference>
<dbReference type="SFLD" id="SFLDG01123">
    <property type="entry name" value="methyltransferase_(Class_B)"/>
    <property type="match status" value="1"/>
</dbReference>
<dbReference type="InterPro" id="IPR051198">
    <property type="entry name" value="BchE-like"/>
</dbReference>
<feature type="domain" description="Radical SAM core" evidence="7">
    <location>
        <begin position="188"/>
        <end position="411"/>
    </location>
</feature>
<keyword evidence="4" id="KW-0408">Iron</keyword>
<keyword evidence="5" id="KW-0411">Iron-sulfur</keyword>
<comment type="cofactor">
    <cofactor evidence="1">
        <name>[4Fe-4S] cluster</name>
        <dbReference type="ChEBI" id="CHEBI:49883"/>
    </cofactor>
</comment>
<organism evidence="8 9">
    <name type="scientific">Mesorhizobium abyssinicae</name>
    <dbReference type="NCBI Taxonomy" id="1209958"/>
    <lineage>
        <taxon>Bacteria</taxon>
        <taxon>Pseudomonadati</taxon>
        <taxon>Pseudomonadota</taxon>
        <taxon>Alphaproteobacteria</taxon>
        <taxon>Hyphomicrobiales</taxon>
        <taxon>Phyllobacteriaceae</taxon>
        <taxon>Mesorhizobium</taxon>
    </lineage>
</organism>
<evidence type="ECO:0000259" key="6">
    <source>
        <dbReference type="PROSITE" id="PS51332"/>
    </source>
</evidence>
<dbReference type="PANTHER" id="PTHR43409:SF13">
    <property type="entry name" value="ANAEROBIC MAGNESIUM-PROTOPORPHYRIN IX MONOMETHYL ESTER CYCLASE"/>
    <property type="match status" value="1"/>
</dbReference>
<evidence type="ECO:0000256" key="4">
    <source>
        <dbReference type="ARBA" id="ARBA00023004"/>
    </source>
</evidence>
<evidence type="ECO:0000256" key="3">
    <source>
        <dbReference type="ARBA" id="ARBA00022723"/>
    </source>
</evidence>
<sequence length="514" mass="58389">MKIVLINPPHTAIGSRVPDDHLPPLGLLALGGPLLDAGHQVRLVDAEFGPMPLPALVEDALGDGPDSILIGHSGSTSAHPTALQIARMVKGRAPATLVYGGIFPTYHWRDILAGTEAFDVIVRGEGEATIVSLIEALDRRRPLADVAGIAYRDDLGRPFATRSAGTIATLDDYRVGWELIDHRRYSYWGGKRAVVMQFSRGCPHLCNYCGQRGFWTRWRHRDPKNFAREIAWLHREHGVDLINLADENPTSSKKAWRAFLDAMIAEDVPVLIVGSTRADDIVRDADILHLYRKAGIIRWLLGMENTDEETLSLIRKGGSTASDREAIRLLRQHGILSMATWVAGFEDEGFRDLWRGFRQLIAYDPDQIQALYVTPHRWTPFFRIAKDRRVIQSDVRLWDYKHQVLRMTRLKPWMLFFSVKLIELAVQSRPKALARILFHRDPEQRHSMRWYTKMGRRVWFREVWGFLARDRRVTDGPTLAEFWGAPQDAEEESMVVMRPPRKPAEATVAISPGA</sequence>
<keyword evidence="9" id="KW-1185">Reference proteome</keyword>
<dbReference type="PROSITE" id="PS51332">
    <property type="entry name" value="B12_BINDING"/>
    <property type="match status" value="1"/>
</dbReference>
<proteinExistence type="predicted"/>
<accession>A0ABU5ARX4</accession>
<dbReference type="RefSeq" id="WP_320321164.1">
    <property type="nucleotide sequence ID" value="NZ_JAVIIP010000011.1"/>
</dbReference>
<name>A0ABU5ARX4_9HYPH</name>